<dbReference type="InterPro" id="IPR031919">
    <property type="entry name" value="Fucosidase_C"/>
</dbReference>
<dbReference type="Gene3D" id="3.20.20.80">
    <property type="entry name" value="Glycosidases"/>
    <property type="match status" value="1"/>
</dbReference>
<evidence type="ECO:0000256" key="5">
    <source>
        <dbReference type="ARBA" id="ARBA00023295"/>
    </source>
</evidence>
<evidence type="ECO:0000256" key="2">
    <source>
        <dbReference type="ARBA" id="ARBA00012662"/>
    </source>
</evidence>
<keyword evidence="3" id="KW-0732">Signal</keyword>
<keyword evidence="5" id="KW-0326">Glycosidase</keyword>
<evidence type="ECO:0000256" key="4">
    <source>
        <dbReference type="ARBA" id="ARBA00022801"/>
    </source>
</evidence>
<dbReference type="AlphaFoldDB" id="A0A2N9LBY3"/>
<dbReference type="Gene3D" id="2.60.40.1180">
    <property type="entry name" value="Golgi alpha-mannosidase II"/>
    <property type="match status" value="1"/>
</dbReference>
<evidence type="ECO:0000313" key="8">
    <source>
        <dbReference type="EMBL" id="SPE20809.1"/>
    </source>
</evidence>
<dbReference type="OrthoDB" id="107551at2"/>
<dbReference type="GO" id="GO:0016139">
    <property type="term" value="P:glycoside catabolic process"/>
    <property type="evidence" value="ECO:0007669"/>
    <property type="project" value="TreeGrafter"/>
</dbReference>
<evidence type="ECO:0000256" key="1">
    <source>
        <dbReference type="ARBA" id="ARBA00007951"/>
    </source>
</evidence>
<dbReference type="GO" id="GO:0005764">
    <property type="term" value="C:lysosome"/>
    <property type="evidence" value="ECO:0007669"/>
    <property type="project" value="TreeGrafter"/>
</dbReference>
<dbReference type="EMBL" id="OKRB01000086">
    <property type="protein sequence ID" value="SPE20809.1"/>
    <property type="molecule type" value="Genomic_DNA"/>
</dbReference>
<dbReference type="InterPro" id="IPR000933">
    <property type="entry name" value="Glyco_hydro_29"/>
</dbReference>
<accession>A0A2N9LBY3</accession>
<dbReference type="SMART" id="SM00812">
    <property type="entry name" value="Alpha_L_fucos"/>
    <property type="match status" value="1"/>
</dbReference>
<comment type="similarity">
    <text evidence="1">Belongs to the glycosyl hydrolase 29 family.</text>
</comment>
<dbReference type="GO" id="GO:0006004">
    <property type="term" value="P:fucose metabolic process"/>
    <property type="evidence" value="ECO:0007669"/>
    <property type="project" value="TreeGrafter"/>
</dbReference>
<proteinExistence type="inferred from homology"/>
<evidence type="ECO:0000313" key="9">
    <source>
        <dbReference type="Proteomes" id="UP000239735"/>
    </source>
</evidence>
<dbReference type="InterPro" id="IPR017853">
    <property type="entry name" value="GH"/>
</dbReference>
<dbReference type="Proteomes" id="UP000239735">
    <property type="component" value="Unassembled WGS sequence"/>
</dbReference>
<keyword evidence="4" id="KW-0378">Hydrolase</keyword>
<dbReference type="PANTHER" id="PTHR10030:SF37">
    <property type="entry name" value="ALPHA-L-FUCOSIDASE-RELATED"/>
    <property type="match status" value="1"/>
</dbReference>
<sequence>MNRREFAYLLGALASTPAAFSFPVGNETGNKADPAGDSPSAAGFNKYTEDWAQFCAAPENERVFYALVDGRIVSERLDNENWQPTDWGHYAPSHWYHESTHPPELPVPGGSHYGVPMISPIPNLAGQGPYRPTWESLLEYDCPEWYRDAKFGIWNHWSPQCVPEDGDVYAHNMYVQGSGQNKFHLAHYGHPSVVGYKDVSAQWTLLNWDPSELMDLYVRAGARIYLALANHHDNFDTWNSKYQPWNAMNVGPHRDVIGTWAAEARKRNLRFGVTTHSAINWWGCQVSHGADATGPLAGIPYDGRLTLADDRNEWWHGLDPQRLYIPKHPENALPDISYVKNYYDRTCDLIDQHNPDLVYFDETLLPLGWGGMNIGAYYYNRSLAVNGGKIEAVINVKNVPSNLAKAVVYDIERGGTSGIQTYPFQTETCIGDWHYLRSLYEWPGEYGQYLPPRAIIHWMVDVVSKNGTFILNVPGKPDGTIDSKERRILEEIGEWFKINGEAIYETRPWTVFGEGPHMLQLGSYLSNPVAEFDASDIRYTCNKAGTVVYAIVLGWPQSQRGERESGLLLKSFGASAAKPVKVANVELLGCQQRMQFNQTSEGLHIEWPSFAFTERSPRDTVVIAPSDIAVAFRLSLV</sequence>
<name>A0A2N9LBY3_9BACT</name>
<dbReference type="Pfam" id="PF01120">
    <property type="entry name" value="Alpha_L_fucos"/>
    <property type="match status" value="1"/>
</dbReference>
<dbReference type="GO" id="GO:0004560">
    <property type="term" value="F:alpha-L-fucosidase activity"/>
    <property type="evidence" value="ECO:0007669"/>
    <property type="project" value="InterPro"/>
</dbReference>
<reference evidence="9" key="1">
    <citation type="submission" date="2018-02" db="EMBL/GenBank/DDBJ databases">
        <authorList>
            <person name="Hausmann B."/>
        </authorList>
    </citation>
    <scope>NUCLEOTIDE SEQUENCE [LARGE SCALE GENOMIC DNA]</scope>
    <source>
        <strain evidence="9">Peat soil MAG SbA5</strain>
    </source>
</reference>
<feature type="domain" description="Glycoside hydrolase family 29 N-terminal" evidence="6">
    <location>
        <begin position="127"/>
        <end position="501"/>
    </location>
</feature>
<protein>
    <recommendedName>
        <fullName evidence="2">alpha-L-fucosidase</fullName>
        <ecNumber evidence="2">3.2.1.51</ecNumber>
    </recommendedName>
</protein>
<dbReference type="Pfam" id="PF16757">
    <property type="entry name" value="Fucosidase_C"/>
    <property type="match status" value="1"/>
</dbReference>
<gene>
    <name evidence="8" type="ORF">SBA5_30014</name>
</gene>
<organism evidence="8 9">
    <name type="scientific">Candidatus Sulfuritelmatomonas gaucii</name>
    <dbReference type="NCBI Taxonomy" id="2043161"/>
    <lineage>
        <taxon>Bacteria</taxon>
        <taxon>Pseudomonadati</taxon>
        <taxon>Acidobacteriota</taxon>
        <taxon>Terriglobia</taxon>
        <taxon>Terriglobales</taxon>
        <taxon>Acidobacteriaceae</taxon>
        <taxon>Candidatus Sulfuritelmatomonas</taxon>
    </lineage>
</organism>
<evidence type="ECO:0000259" key="6">
    <source>
        <dbReference type="Pfam" id="PF01120"/>
    </source>
</evidence>
<dbReference type="SUPFAM" id="SSF51445">
    <property type="entry name" value="(Trans)glycosidases"/>
    <property type="match status" value="1"/>
</dbReference>
<feature type="domain" description="Alpha-L-fucosidase C-terminal" evidence="7">
    <location>
        <begin position="535"/>
        <end position="614"/>
    </location>
</feature>
<dbReference type="InterPro" id="IPR013780">
    <property type="entry name" value="Glyco_hydro_b"/>
</dbReference>
<evidence type="ECO:0000256" key="3">
    <source>
        <dbReference type="ARBA" id="ARBA00022729"/>
    </source>
</evidence>
<evidence type="ECO:0000259" key="7">
    <source>
        <dbReference type="Pfam" id="PF16757"/>
    </source>
</evidence>
<dbReference type="InterPro" id="IPR057739">
    <property type="entry name" value="Glyco_hydro_29_N"/>
</dbReference>
<dbReference type="PANTHER" id="PTHR10030">
    <property type="entry name" value="ALPHA-L-FUCOSIDASE"/>
    <property type="match status" value="1"/>
</dbReference>
<dbReference type="EC" id="3.2.1.51" evidence="2"/>